<evidence type="ECO:0000259" key="3">
    <source>
        <dbReference type="Pfam" id="PF02922"/>
    </source>
</evidence>
<name>A0ABX2N7B2_9FIRM</name>
<dbReference type="SUPFAM" id="SSF51445">
    <property type="entry name" value="(Trans)glycosidases"/>
    <property type="match status" value="1"/>
</dbReference>
<dbReference type="InterPro" id="IPR037439">
    <property type="entry name" value="Branching_enzy"/>
</dbReference>
<dbReference type="PANTHER" id="PTHR43651">
    <property type="entry name" value="1,4-ALPHA-GLUCAN-BRANCHING ENZYME"/>
    <property type="match status" value="1"/>
</dbReference>
<dbReference type="InterPro" id="IPR004193">
    <property type="entry name" value="Glyco_hydro_13_N"/>
</dbReference>
<dbReference type="PIRSF" id="PIRSF000463">
    <property type="entry name" value="GlgB"/>
    <property type="match status" value="1"/>
</dbReference>
<dbReference type="InterPro" id="IPR014756">
    <property type="entry name" value="Ig_E-set"/>
</dbReference>
<proteinExistence type="predicted"/>
<feature type="domain" description="Glycoside hydrolase family 13 N-terminal" evidence="3">
    <location>
        <begin position="18"/>
        <end position="94"/>
    </location>
</feature>
<keyword evidence="5" id="KW-1185">Reference proteome</keyword>
<comment type="caution">
    <text evidence="4">The sequence shown here is derived from an EMBL/GenBank/DDBJ whole genome shotgun (WGS) entry which is preliminary data.</text>
</comment>
<dbReference type="InterPro" id="IPR044143">
    <property type="entry name" value="GlgB_N_E_set_prok"/>
</dbReference>
<keyword evidence="2" id="KW-0328">Glycosyltransferase</keyword>
<dbReference type="Gene3D" id="3.20.20.80">
    <property type="entry name" value="Glycosidases"/>
    <property type="match status" value="1"/>
</dbReference>
<dbReference type="PANTHER" id="PTHR43651:SF3">
    <property type="entry name" value="1,4-ALPHA-GLUCAN-BRANCHING ENZYME"/>
    <property type="match status" value="1"/>
</dbReference>
<accession>A0ABX2N7B2</accession>
<organism evidence="4 5">
    <name type="scientific">Anaerococcus faecalis</name>
    <dbReference type="NCBI Taxonomy" id="2742993"/>
    <lineage>
        <taxon>Bacteria</taxon>
        <taxon>Bacillati</taxon>
        <taxon>Bacillota</taxon>
        <taxon>Tissierellia</taxon>
        <taxon>Tissierellales</taxon>
        <taxon>Peptoniphilaceae</taxon>
        <taxon>Anaerococcus</taxon>
    </lineage>
</organism>
<evidence type="ECO:0000313" key="5">
    <source>
        <dbReference type="Proteomes" id="UP000540919"/>
    </source>
</evidence>
<dbReference type="CDD" id="cd02855">
    <property type="entry name" value="E_set_GBE_prok_N"/>
    <property type="match status" value="1"/>
</dbReference>
<dbReference type="RefSeq" id="WP_176269274.1">
    <property type="nucleotide sequence ID" value="NZ_JABVBA010000001.1"/>
</dbReference>
<keyword evidence="2" id="KW-0808">Transferase</keyword>
<dbReference type="InterPro" id="IPR017853">
    <property type="entry name" value="GH"/>
</dbReference>
<comment type="function">
    <text evidence="1">Catalyzes the formation of the alpha-1,6-glucosidic linkages in glycogen by scission of a 1,4-alpha-linked oligosaccharide from growing alpha-1,4-glucan chains and the subsequent attachment of the oligosaccharide to the alpha-1,6 position.</text>
</comment>
<dbReference type="Proteomes" id="UP000540919">
    <property type="component" value="Unassembled WGS sequence"/>
</dbReference>
<gene>
    <name evidence="4" type="ORF">HV819_00355</name>
</gene>
<dbReference type="Pfam" id="PF02922">
    <property type="entry name" value="CBM_48"/>
    <property type="match status" value="1"/>
</dbReference>
<sequence length="550" mass="65799">MDTRNYLEGKSNEGFKFFGNHKKGNKSYIFRLLAPNAENVYIKGDFNNWESEKLRKYNTGVFSKTIKNSKVNDEYIYIIEDKNGNKIYKLDPYAKIQNKDFSNSIVYDDSYKFSYKYKNKKNLNLYQVNLRYLNEIGVFDDDKSITKYIEYIKNLNFSHILFMPITSYKDVESLGYSPFSFFSLDSNLDIDKIKRFIDLSHRDGLGVLVEFSLNEFDNSEKSLINFDFSNMYNYDYEDILYNYKGNINLDIGKDMVKSFVKSIIFYWIKEFNLDGVFISNLEDVIFWQGDISRGINEKWLNFLKDLNEEIKNESKISIGNYNSIYNNDINKDLGFSYIFDRSFSNIIKLFQKIPFYRDNYKEMVKKYFERDLNNFILGFNYYDSLSEGCSLLMKMYSEDFKYDQLKTLFTFLYSIKSNKIIFMGDEFGSIEKFDLRKLSRIKINKDEEEDFLEFFKDLSYIYNNIFNNFSGKIKDEILEIEGYSLYAIKRLYKKKNYLLLFNFTDLSYNLKSPYFLDTLISTKNNKKSIEKDEIINIKPFESFIFQIYKP</sequence>
<evidence type="ECO:0000256" key="1">
    <source>
        <dbReference type="ARBA" id="ARBA00002953"/>
    </source>
</evidence>
<dbReference type="EMBL" id="JABVBA010000001">
    <property type="protein sequence ID" value="NVF10469.1"/>
    <property type="molecule type" value="Genomic_DNA"/>
</dbReference>
<reference evidence="4 5" key="1">
    <citation type="submission" date="2020-06" db="EMBL/GenBank/DDBJ databases">
        <title>Anaerococcus sp. nov., isolated form swine feces.</title>
        <authorList>
            <person name="Yu S."/>
        </authorList>
    </citation>
    <scope>NUCLEOTIDE SEQUENCE [LARGE SCALE GENOMIC DNA]</scope>
    <source>
        <strain evidence="4 5">AGMB00486</strain>
    </source>
</reference>
<dbReference type="InterPro" id="IPR013783">
    <property type="entry name" value="Ig-like_fold"/>
</dbReference>
<dbReference type="SUPFAM" id="SSF81296">
    <property type="entry name" value="E set domains"/>
    <property type="match status" value="1"/>
</dbReference>
<evidence type="ECO:0000313" key="4">
    <source>
        <dbReference type="EMBL" id="NVF10469.1"/>
    </source>
</evidence>
<dbReference type="Gene3D" id="2.60.40.10">
    <property type="entry name" value="Immunoglobulins"/>
    <property type="match status" value="1"/>
</dbReference>
<protein>
    <submittedName>
        <fullName evidence="4">1,4-alpha-glucan branching protein</fullName>
    </submittedName>
</protein>
<evidence type="ECO:0000256" key="2">
    <source>
        <dbReference type="ARBA" id="ARBA00022676"/>
    </source>
</evidence>